<feature type="region of interest" description="Disordered" evidence="1">
    <location>
        <begin position="546"/>
        <end position="602"/>
    </location>
</feature>
<dbReference type="InterPro" id="IPR038765">
    <property type="entry name" value="Papain-like_cys_pep_sf"/>
</dbReference>
<feature type="transmembrane region" description="Helical" evidence="2">
    <location>
        <begin position="151"/>
        <end position="170"/>
    </location>
</feature>
<proteinExistence type="predicted"/>
<keyword evidence="5" id="KW-1185">Reference proteome</keyword>
<dbReference type="InterPro" id="IPR002931">
    <property type="entry name" value="Transglutaminase-like"/>
</dbReference>
<feature type="transmembrane region" description="Helical" evidence="2">
    <location>
        <begin position="207"/>
        <end position="227"/>
    </location>
</feature>
<protein>
    <submittedName>
        <fullName evidence="4">DUF3488 and transglutaminase-like domain-containing protein</fullName>
    </submittedName>
</protein>
<evidence type="ECO:0000259" key="3">
    <source>
        <dbReference type="SMART" id="SM00460"/>
    </source>
</evidence>
<organism evidence="4 5">
    <name type="scientific">Cellulomonas chengniuliangii</name>
    <dbReference type="NCBI Taxonomy" id="2968084"/>
    <lineage>
        <taxon>Bacteria</taxon>
        <taxon>Bacillati</taxon>
        <taxon>Actinomycetota</taxon>
        <taxon>Actinomycetes</taxon>
        <taxon>Micrococcales</taxon>
        <taxon>Cellulomonadaceae</taxon>
        <taxon>Cellulomonas</taxon>
    </lineage>
</organism>
<dbReference type="Proteomes" id="UP001316189">
    <property type="component" value="Chromosome"/>
</dbReference>
<accession>A0ABY5L3L7</accession>
<dbReference type="SMART" id="SM00460">
    <property type="entry name" value="TGc"/>
    <property type="match status" value="1"/>
</dbReference>
<dbReference type="Pfam" id="PF11992">
    <property type="entry name" value="TgpA_N"/>
    <property type="match status" value="1"/>
</dbReference>
<feature type="transmembrane region" description="Helical" evidence="2">
    <location>
        <begin position="38"/>
        <end position="57"/>
    </location>
</feature>
<keyword evidence="2" id="KW-0812">Transmembrane</keyword>
<dbReference type="PANTHER" id="PTHR42736:SF1">
    <property type="entry name" value="PROTEIN-GLUTAMINE GAMMA-GLUTAMYLTRANSFERASE"/>
    <property type="match status" value="1"/>
</dbReference>
<dbReference type="InterPro" id="IPR021878">
    <property type="entry name" value="TgpA_N"/>
</dbReference>
<reference evidence="4 5" key="1">
    <citation type="submission" date="2022-07" db="EMBL/GenBank/DDBJ databases">
        <title>Novel species in genus cellulomonas.</title>
        <authorList>
            <person name="Ye L."/>
        </authorList>
    </citation>
    <scope>NUCLEOTIDE SEQUENCE [LARGE SCALE GENOMIC DNA]</scope>
    <source>
        <strain evidence="5">zg-Y338</strain>
    </source>
</reference>
<feature type="transmembrane region" description="Helical" evidence="2">
    <location>
        <begin position="176"/>
        <end position="195"/>
    </location>
</feature>
<keyword evidence="2" id="KW-0472">Membrane</keyword>
<feature type="region of interest" description="Disordered" evidence="1">
    <location>
        <begin position="502"/>
        <end position="526"/>
    </location>
</feature>
<feature type="compositionally biased region" description="Basic and acidic residues" evidence="1">
    <location>
        <begin position="789"/>
        <end position="804"/>
    </location>
</feature>
<gene>
    <name evidence="4" type="ORF">NP064_05990</name>
</gene>
<dbReference type="Gene3D" id="3.10.620.30">
    <property type="match status" value="1"/>
</dbReference>
<keyword evidence="2" id="KW-1133">Transmembrane helix</keyword>
<dbReference type="InterPro" id="IPR052901">
    <property type="entry name" value="Bact_TGase-like"/>
</dbReference>
<evidence type="ECO:0000256" key="1">
    <source>
        <dbReference type="SAM" id="MobiDB-lite"/>
    </source>
</evidence>
<dbReference type="PANTHER" id="PTHR42736">
    <property type="entry name" value="PROTEIN-GLUTAMINE GAMMA-GLUTAMYLTRANSFERASE"/>
    <property type="match status" value="1"/>
</dbReference>
<evidence type="ECO:0000256" key="2">
    <source>
        <dbReference type="SAM" id="Phobius"/>
    </source>
</evidence>
<feature type="domain" description="Transglutaminase-like" evidence="3">
    <location>
        <begin position="465"/>
        <end position="552"/>
    </location>
</feature>
<evidence type="ECO:0000313" key="5">
    <source>
        <dbReference type="Proteomes" id="UP001316189"/>
    </source>
</evidence>
<feature type="transmembrane region" description="Helical" evidence="2">
    <location>
        <begin position="122"/>
        <end position="144"/>
    </location>
</feature>
<feature type="compositionally biased region" description="Acidic residues" evidence="1">
    <location>
        <begin position="503"/>
        <end position="523"/>
    </location>
</feature>
<dbReference type="Pfam" id="PF01841">
    <property type="entry name" value="Transglut_core"/>
    <property type="match status" value="1"/>
</dbReference>
<dbReference type="SUPFAM" id="SSF54001">
    <property type="entry name" value="Cysteine proteinases"/>
    <property type="match status" value="1"/>
</dbReference>
<feature type="compositionally biased region" description="Low complexity" evidence="1">
    <location>
        <begin position="593"/>
        <end position="602"/>
    </location>
</feature>
<name>A0ABY5L3L7_9CELL</name>
<evidence type="ECO:0000313" key="4">
    <source>
        <dbReference type="EMBL" id="UUI76443.1"/>
    </source>
</evidence>
<feature type="transmembrane region" description="Helical" evidence="2">
    <location>
        <begin position="64"/>
        <end position="84"/>
    </location>
</feature>
<feature type="transmembrane region" description="Helical" evidence="2">
    <location>
        <begin position="12"/>
        <end position="32"/>
    </location>
</feature>
<dbReference type="EMBL" id="CP101988">
    <property type="protein sequence ID" value="UUI76443.1"/>
    <property type="molecule type" value="Genomic_DNA"/>
</dbReference>
<feature type="region of interest" description="Disordered" evidence="1">
    <location>
        <begin position="760"/>
        <end position="804"/>
    </location>
</feature>
<feature type="transmembrane region" description="Helical" evidence="2">
    <location>
        <begin position="608"/>
        <end position="636"/>
    </location>
</feature>
<feature type="compositionally biased region" description="Pro residues" evidence="1">
    <location>
        <begin position="574"/>
        <end position="584"/>
    </location>
</feature>
<sequence>MSALAPRAGWRAAVDVLVLVAALAAALVPLAPVYGASAAAPAIAGGLVLGSGVAVLGALRRWSAITVVAGLVLAYLVCGGAFAAPSTTVAGVLPTLGTFSSLVAGAATSWKQMLTLQPPLGAASNFLVVPFLLALAGSATAVALTLRARPAVAAVAAVVPVAVLPLAVLLGSRTTVAPVAGGVALGLAMLGWAAWRSGALRARRVAAVSSMVVLTVAGGLLGGPVVVGDTPRFVLRDELVPPFDPSDYPSPLSAFRKHVKDEDVALFTVRGLPPGARVRLATMDRFDGVVWNVAGDGSAAASGEYRRVGQSIETTARGERARVEVEVHDLTGVWLPTVGQARAVDVDGSAAADVRYNDATGSAVLTSGLRPGLAYTLDVVIPDEPSDEVIGDASTASVVVPTAVAVPDAVAVAAASVARDAGTPVEIARSLQKALAEDGFFSHGLGGDYPSLSGHGADRLTSLLGGDLMVGDGEQYASAMALMARQMGLPSRVVMGFVASQDREEDGAGQPSSEDEEGAEPSDEVTYTGDDVEAWVEIAFEGHGWVAFDPTPPRTQTPHEDSTTSPSDPEPQVVQPPPPVPEPESPPEDDTEQPQAQDPEAAPDARPLWLRVAIVAGAVAVPLLLLALPFLLVVAVKLRRRRRRRTSPDPVASVAGGWDEVLDVAHDLGLATSPLATRRETARTLAGALDDARARSGDRVAAVVRVLAEEADAVVFGPGAPGENVATAYWARVDAALSHLRASVSRRRWWRARVSLASARERRRRARTSPSARPMPRSRPQHGPAAATHESRTRTLVDQEVRIP</sequence>
<dbReference type="RefSeq" id="WP_227568713.1">
    <property type="nucleotide sequence ID" value="NZ_CP101988.1"/>
</dbReference>